<dbReference type="InterPro" id="IPR021717">
    <property type="entry name" value="Nucleoporin_Nup160"/>
</dbReference>
<feature type="region of interest" description="Disordered" evidence="4">
    <location>
        <begin position="1090"/>
        <end position="1112"/>
    </location>
</feature>
<dbReference type="InterPro" id="IPR056535">
    <property type="entry name" value="TPR_NUP160_M"/>
</dbReference>
<evidence type="ECO:0000259" key="7">
    <source>
        <dbReference type="Pfam" id="PF23347"/>
    </source>
</evidence>
<keyword evidence="10" id="KW-1185">Reference proteome</keyword>
<evidence type="ECO:0000259" key="6">
    <source>
        <dbReference type="Pfam" id="PF23345"/>
    </source>
</evidence>
<evidence type="ECO:0000256" key="4">
    <source>
        <dbReference type="SAM" id="MobiDB-lite"/>
    </source>
</evidence>
<feature type="domain" description="NUP160 helical" evidence="6">
    <location>
        <begin position="535"/>
        <end position="766"/>
    </location>
</feature>
<evidence type="ECO:0008006" key="11">
    <source>
        <dbReference type="Google" id="ProtNLM"/>
    </source>
</evidence>
<feature type="domain" description="NUP160 C-terminal TPR" evidence="7">
    <location>
        <begin position="1121"/>
        <end position="1373"/>
    </location>
</feature>
<evidence type="ECO:0000256" key="1">
    <source>
        <dbReference type="ARBA" id="ARBA00004123"/>
    </source>
</evidence>
<evidence type="ECO:0000256" key="3">
    <source>
        <dbReference type="ARBA" id="ARBA00023242"/>
    </source>
</evidence>
<feature type="domain" description="NUP160 middle TPR" evidence="8">
    <location>
        <begin position="811"/>
        <end position="1076"/>
    </location>
</feature>
<dbReference type="InterPro" id="IPR056536">
    <property type="entry name" value="TPR_NUP160_C"/>
</dbReference>
<evidence type="ECO:0000313" key="10">
    <source>
        <dbReference type="Proteomes" id="UP000593565"/>
    </source>
</evidence>
<dbReference type="Proteomes" id="UP000593565">
    <property type="component" value="Unassembled WGS sequence"/>
</dbReference>
<evidence type="ECO:0000256" key="2">
    <source>
        <dbReference type="ARBA" id="ARBA00022448"/>
    </source>
</evidence>
<dbReference type="Pfam" id="PF23347">
    <property type="entry name" value="TPR_Nup160_C"/>
    <property type="match status" value="1"/>
</dbReference>
<evidence type="ECO:0000259" key="5">
    <source>
        <dbReference type="Pfam" id="PF11715"/>
    </source>
</evidence>
<dbReference type="PANTHER" id="PTHR21286:SF0">
    <property type="entry name" value="NUCLEAR PORE COMPLEX PROTEIN NUP160"/>
    <property type="match status" value="1"/>
</dbReference>
<evidence type="ECO:0000259" key="8">
    <source>
        <dbReference type="Pfam" id="PF23354"/>
    </source>
</evidence>
<dbReference type="Pfam" id="PF11715">
    <property type="entry name" value="Beta-prop_Nup120_160"/>
    <property type="match status" value="1"/>
</dbReference>
<keyword evidence="3" id="KW-0539">Nucleus</keyword>
<dbReference type="Pfam" id="PF23345">
    <property type="entry name" value="NUP160_helical"/>
    <property type="match status" value="1"/>
</dbReference>
<dbReference type="GO" id="GO:0017056">
    <property type="term" value="F:structural constituent of nuclear pore"/>
    <property type="evidence" value="ECO:0007669"/>
    <property type="project" value="TreeGrafter"/>
</dbReference>
<sequence>MAAALERSFIEICGFERETVSRFRDVSINLGVSAPPGGGRLADSAGAFSYEESGKLLSLTSNRFIHWSTSGDTVQLVEQSLDVNLLNNSLRLKILNCAVLPRGVHIHETLNNVTVLIVTNQSVHRMVLPHPTRMYRSDAVHSFTLSFTQSPVTSSTWLSTHGHAHFALATPTGGITIVTLPPYDQQGSLSVMELKQSSVMQRLAGWVPSAIRGDQSPCDLAVSLAVWPMEDDTFVFALCQDHKLRVWSYKEQQCVLVADVLDYVPVGRAELRNSVGVSHRLRVCVSGSAGVCVCVYIAAPQRSQFCVLQLGSSNNMRYSLEHISTIYSTQETLVDFVLTSTDIWALWVDDDNQTVVKYINFEHNAAGMWNQVFVQPTPEEEVHIGAEQDPRETYLDVLFSPLRFTAAAIVKALQIYKRGTDRLLDLTWETLKKEVSLAVENELQSSVTEFEFSQEDYRMLQVEFWSKFYACCLQYQEALSTPLALHVDQSTAMVCLLKKGFVSFLLPCFAVDHLYLCSDEYLFSEEETPVADEPELGGDVLQLVQCLRLVSECLQGEMACVMDRAVEMLMSPERAAEQVLENLLANDNDDLIAEITNKMQDVRNPVAAMSTLLRELDLEAEFDTPDTVLSHTGRSLSVRLSLSQLYSSSMAVSVVCQAVCHMTMTRALICRDLLILQHLYLRLGDNVLLAGSAQYLHLQQDLIPRCSHLLCSYHLLRQLSQTLASPVPLDTLDANLQHLSVLKLSDSTVITANRSVLSPQTVAELFYQNIARKSIVLQLFGQREAPESHITSLHWNQLISSVVQLLTQLLWPSNPNFLFPECMMGNCQYTQLQEYVRLIGPWCQANVGSCRFVLGQAYLACGEGQKALQCFQEAAPEVEKEEFLKRLTGSEDEEAGTTAPRLLYYNKVLRLLEDIGLPDLVIQLATLAVSEAVNDPRSQAALWTRIFKHHLDLGHNREAYEALTQNPDPSRQLDCLRQLVVVLCERAQLHDLIQFPYINLHEEVVGIIESRARAVDLMSHNYYELLYAFHINRHNYRKAGTVMFEYGMRLGREVRTLKGLQKQVNCYLSALNCLRLIRPEYAWIIRPSSGPSCERPGTSPKRSHDGDLAPPPVSRHIEILELKDLEKEYVLARCRLTLAQQDPSSAAIAGSASVADMVSLLVQAGLFDTAALLCETFKLPLTPVFEGLTFKCIKLQYGSDQSQNEAWNWLSANQLPSLITTKESSATDEAWRLLASYLEKHQSQNAQHHRCVINRLLSHGVPVPDWLLNAYKEVDAASLLRLYLNYDLLDSAAELVMEYVDALLGKGHQYFGIEMPLSVMAPLVWLPYTSIDQLLHSLRESQTPSNTQVYEKLRMKLAEYHRQVEHSSKHQLQVPA</sequence>
<dbReference type="GO" id="GO:0005643">
    <property type="term" value="C:nuclear pore"/>
    <property type="evidence" value="ECO:0007669"/>
    <property type="project" value="UniProtKB-ARBA"/>
</dbReference>
<dbReference type="PANTHER" id="PTHR21286">
    <property type="entry name" value="NUCLEAR PORE COMPLEX PROTEIN NUP160"/>
    <property type="match status" value="1"/>
</dbReference>
<reference evidence="9 10" key="1">
    <citation type="submission" date="2020-02" db="EMBL/GenBank/DDBJ databases">
        <title>A chromosome-scale genome assembly of the black bullhead catfish (Ameiurus melas).</title>
        <authorList>
            <person name="Wen M."/>
            <person name="Zham M."/>
            <person name="Cabau C."/>
            <person name="Klopp C."/>
            <person name="Donnadieu C."/>
            <person name="Roques C."/>
            <person name="Bouchez O."/>
            <person name="Lampietro C."/>
            <person name="Jouanno E."/>
            <person name="Herpin A."/>
            <person name="Louis A."/>
            <person name="Berthelot C."/>
            <person name="Parey E."/>
            <person name="Roest-Crollius H."/>
            <person name="Braasch I."/>
            <person name="Postlethwait J."/>
            <person name="Robinson-Rechavi M."/>
            <person name="Echchiki A."/>
            <person name="Begum T."/>
            <person name="Montfort J."/>
            <person name="Schartl M."/>
            <person name="Bobe J."/>
            <person name="Guiguen Y."/>
        </authorList>
    </citation>
    <scope>NUCLEOTIDE SEQUENCE [LARGE SCALE GENOMIC DNA]</scope>
    <source>
        <strain evidence="9">M_S1</strain>
        <tissue evidence="9">Blood</tissue>
    </source>
</reference>
<dbReference type="Pfam" id="PF23354">
    <property type="entry name" value="TPR_NUP160_120_M"/>
    <property type="match status" value="1"/>
</dbReference>
<evidence type="ECO:0000313" key="9">
    <source>
        <dbReference type="EMBL" id="KAF4085691.1"/>
    </source>
</evidence>
<name>A0A7J6AUR6_AMEME</name>
<feature type="domain" description="Nucleoporin Nup120/160 beta-propeller" evidence="5">
    <location>
        <begin position="63"/>
        <end position="511"/>
    </location>
</feature>
<gene>
    <name evidence="9" type="ORF">AMELA_G00097610</name>
</gene>
<comment type="subcellular location">
    <subcellularLocation>
        <location evidence="1">Nucleus</location>
    </subcellularLocation>
</comment>
<accession>A0A7J6AUR6</accession>
<organism evidence="9 10">
    <name type="scientific">Ameiurus melas</name>
    <name type="common">Black bullhead</name>
    <name type="synonym">Silurus melas</name>
    <dbReference type="NCBI Taxonomy" id="219545"/>
    <lineage>
        <taxon>Eukaryota</taxon>
        <taxon>Metazoa</taxon>
        <taxon>Chordata</taxon>
        <taxon>Craniata</taxon>
        <taxon>Vertebrata</taxon>
        <taxon>Euteleostomi</taxon>
        <taxon>Actinopterygii</taxon>
        <taxon>Neopterygii</taxon>
        <taxon>Teleostei</taxon>
        <taxon>Ostariophysi</taxon>
        <taxon>Siluriformes</taxon>
        <taxon>Ictaluridae</taxon>
        <taxon>Ameiurus</taxon>
    </lineage>
</organism>
<keyword evidence="2" id="KW-0813">Transport</keyword>
<proteinExistence type="predicted"/>
<protein>
    <recommendedName>
        <fullName evidence="11">Nuclear pore complex protein Nup160</fullName>
    </recommendedName>
</protein>
<dbReference type="EMBL" id="JAAGNN010000008">
    <property type="protein sequence ID" value="KAF4085691.1"/>
    <property type="molecule type" value="Genomic_DNA"/>
</dbReference>
<dbReference type="InterPro" id="IPR056547">
    <property type="entry name" value="NUP160_helical"/>
</dbReference>
<dbReference type="InterPro" id="IPR059141">
    <property type="entry name" value="Beta-prop_Nup120_160"/>
</dbReference>
<comment type="caution">
    <text evidence="9">The sequence shown here is derived from an EMBL/GenBank/DDBJ whole genome shotgun (WGS) entry which is preliminary data.</text>
</comment>